<keyword evidence="9" id="KW-1185">Reference proteome</keyword>
<dbReference type="InParanoid" id="A0A1Q6DSI8"/>
<dbReference type="PANTHER" id="PTHR10314">
    <property type="entry name" value="CYSTATHIONINE BETA-SYNTHASE"/>
    <property type="match status" value="1"/>
</dbReference>
<keyword evidence="5" id="KW-0663">Pyridoxal phosphate</keyword>
<sequence>MEILERSTDLIGNTPLIRLGCVSPNVVAKLEQFNPLSSIKDRPAYYMVEDGIKRGEIDDETTIIEATSGNTGIGLASVCAAKDIDLVIALPENVSEERKKLLKAFNVEIKLTSEEKGMEGAIEEAKKLNEEIDNSYWTRQFENPANPKAHEETTGKEIWEQTNGQIDIFIAGVGTGGTLTGVTRYIKKHDCKQNFKAIGVEPNKSPVISGNRAGSHGIEGIGPGFVPKNLDTDLIDGMVRVKEEDAKNMANRLAKNQGILPGISSGANLYAADKIAKKQQKSKLIVTVIPDTGERYLSTNLFD</sequence>
<organism evidence="8 9">
    <name type="scientific">Methanohalarchaeum thermophilum</name>
    <dbReference type="NCBI Taxonomy" id="1903181"/>
    <lineage>
        <taxon>Archaea</taxon>
        <taxon>Methanobacteriati</taxon>
        <taxon>Methanobacteriota</taxon>
        <taxon>Methanonatronarchaeia</taxon>
        <taxon>Methanonatronarchaeales</taxon>
        <taxon>Methanonatronarchaeaceae</taxon>
        <taxon>Candidatus Methanohalarchaeum</taxon>
    </lineage>
</organism>
<evidence type="ECO:0000256" key="1">
    <source>
        <dbReference type="ARBA" id="ARBA00001933"/>
    </source>
</evidence>
<evidence type="ECO:0000256" key="3">
    <source>
        <dbReference type="ARBA" id="ARBA00022605"/>
    </source>
</evidence>
<dbReference type="Pfam" id="PF00291">
    <property type="entry name" value="PALP"/>
    <property type="match status" value="1"/>
</dbReference>
<dbReference type="InterPro" id="IPR005856">
    <property type="entry name" value="Cys_synth"/>
</dbReference>
<dbReference type="AlphaFoldDB" id="A0A1Q6DSI8"/>
<dbReference type="STRING" id="1903181.BTN85_1986"/>
<evidence type="ECO:0000259" key="7">
    <source>
        <dbReference type="Pfam" id="PF00291"/>
    </source>
</evidence>
<evidence type="ECO:0000313" key="9">
    <source>
        <dbReference type="Proteomes" id="UP000185744"/>
    </source>
</evidence>
<evidence type="ECO:0000256" key="6">
    <source>
        <dbReference type="ARBA" id="ARBA00023192"/>
    </source>
</evidence>
<evidence type="ECO:0000256" key="4">
    <source>
        <dbReference type="ARBA" id="ARBA00022679"/>
    </source>
</evidence>
<comment type="caution">
    <text evidence="8">The sequence shown here is derived from an EMBL/GenBank/DDBJ whole genome shotgun (WGS) entry which is preliminary data.</text>
</comment>
<dbReference type="Proteomes" id="UP000185744">
    <property type="component" value="Unassembled WGS sequence"/>
</dbReference>
<protein>
    <submittedName>
        <fullName evidence="8">Cysteine synthase CysK</fullName>
    </submittedName>
</protein>
<keyword evidence="4" id="KW-0808">Transferase</keyword>
<gene>
    <name evidence="8" type="ORF">BTN85_1986</name>
</gene>
<keyword evidence="3" id="KW-0028">Amino-acid biosynthesis</keyword>
<dbReference type="FunFam" id="3.40.50.1100:FF:000006">
    <property type="entry name" value="Cysteine synthase"/>
    <property type="match status" value="1"/>
</dbReference>
<accession>A0A1Q6DSI8</accession>
<dbReference type="CDD" id="cd01561">
    <property type="entry name" value="CBS_like"/>
    <property type="match status" value="1"/>
</dbReference>
<name>A0A1Q6DSI8_METT1</name>
<dbReference type="NCBIfam" id="TIGR01139">
    <property type="entry name" value="cysK"/>
    <property type="match status" value="1"/>
</dbReference>
<dbReference type="GO" id="GO:0006535">
    <property type="term" value="P:cysteine biosynthetic process from serine"/>
    <property type="evidence" value="ECO:0007669"/>
    <property type="project" value="InterPro"/>
</dbReference>
<feature type="domain" description="Tryptophan synthase beta chain-like PALP" evidence="7">
    <location>
        <begin position="8"/>
        <end position="291"/>
    </location>
</feature>
<dbReference type="InterPro" id="IPR005859">
    <property type="entry name" value="CysK"/>
</dbReference>
<proteinExistence type="inferred from homology"/>
<dbReference type="EMBL" id="MSDW01000002">
    <property type="protein sequence ID" value="OKY77336.1"/>
    <property type="molecule type" value="Genomic_DNA"/>
</dbReference>
<dbReference type="SUPFAM" id="SSF53686">
    <property type="entry name" value="Tryptophan synthase beta subunit-like PLP-dependent enzymes"/>
    <property type="match status" value="1"/>
</dbReference>
<dbReference type="InterPro" id="IPR001926">
    <property type="entry name" value="TrpB-like_PALP"/>
</dbReference>
<dbReference type="NCBIfam" id="TIGR01136">
    <property type="entry name" value="cysKM"/>
    <property type="match status" value="1"/>
</dbReference>
<dbReference type="Gene3D" id="3.40.50.1100">
    <property type="match status" value="2"/>
</dbReference>
<evidence type="ECO:0000256" key="5">
    <source>
        <dbReference type="ARBA" id="ARBA00022898"/>
    </source>
</evidence>
<evidence type="ECO:0000313" key="8">
    <source>
        <dbReference type="EMBL" id="OKY77336.1"/>
    </source>
</evidence>
<dbReference type="GO" id="GO:0004124">
    <property type="term" value="F:cysteine synthase activity"/>
    <property type="evidence" value="ECO:0007669"/>
    <property type="project" value="InterPro"/>
</dbReference>
<dbReference type="InterPro" id="IPR050214">
    <property type="entry name" value="Cys_Synth/Cystath_Beta-Synth"/>
</dbReference>
<evidence type="ECO:0000256" key="2">
    <source>
        <dbReference type="ARBA" id="ARBA00007103"/>
    </source>
</evidence>
<dbReference type="InterPro" id="IPR036052">
    <property type="entry name" value="TrpB-like_PALP_sf"/>
</dbReference>
<comment type="cofactor">
    <cofactor evidence="1">
        <name>pyridoxal 5'-phosphate</name>
        <dbReference type="ChEBI" id="CHEBI:597326"/>
    </cofactor>
</comment>
<comment type="similarity">
    <text evidence="2">Belongs to the cysteine synthase/cystathionine beta-synthase family.</text>
</comment>
<reference evidence="8" key="1">
    <citation type="submission" date="2016-12" db="EMBL/GenBank/DDBJ databases">
        <title>Discovery of methanogenic haloarchaea.</title>
        <authorList>
            <person name="Sorokin D.Y."/>
            <person name="Makarova K.S."/>
            <person name="Abbas B."/>
            <person name="Ferrer M."/>
            <person name="Golyshin P.N."/>
        </authorList>
    </citation>
    <scope>NUCLEOTIDE SEQUENCE [LARGE SCALE GENOMIC DNA]</scope>
    <source>
        <strain evidence="8">HMET1</strain>
    </source>
</reference>
<keyword evidence="6" id="KW-0198">Cysteine biosynthesis</keyword>